<comment type="subcellular location">
    <subcellularLocation>
        <location evidence="1">Membrane</location>
        <topology evidence="1">Multi-pass membrane protein</topology>
    </subcellularLocation>
</comment>
<dbReference type="GO" id="GO:0022841">
    <property type="term" value="F:potassium ion leak channel activity"/>
    <property type="evidence" value="ECO:0007669"/>
    <property type="project" value="TreeGrafter"/>
</dbReference>
<dbReference type="Pfam" id="PF07885">
    <property type="entry name" value="Ion_trans_2"/>
    <property type="match status" value="1"/>
</dbReference>
<dbReference type="PANTHER" id="PTHR11003">
    <property type="entry name" value="POTASSIUM CHANNEL, SUBFAMILY K"/>
    <property type="match status" value="1"/>
</dbReference>
<dbReference type="Gene3D" id="1.10.287.70">
    <property type="match status" value="1"/>
</dbReference>
<dbReference type="WBParaSite" id="ACRNAN_Path_1194.g4657.t1">
    <property type="protein sequence ID" value="ACRNAN_Path_1194.g4657.t1"/>
    <property type="gene ID" value="ACRNAN_Path_1194.g4657"/>
</dbReference>
<dbReference type="GO" id="GO:0030322">
    <property type="term" value="P:stabilization of membrane potential"/>
    <property type="evidence" value="ECO:0007669"/>
    <property type="project" value="TreeGrafter"/>
</dbReference>
<evidence type="ECO:0000313" key="11">
    <source>
        <dbReference type="WBParaSite" id="ACRNAN_Path_1194.g4657.t1"/>
    </source>
</evidence>
<evidence type="ECO:0000256" key="7">
    <source>
        <dbReference type="ARBA" id="ARBA00023303"/>
    </source>
</evidence>
<evidence type="ECO:0000256" key="4">
    <source>
        <dbReference type="ARBA" id="ARBA00022989"/>
    </source>
</evidence>
<keyword evidence="5" id="KW-0406">Ion transport</keyword>
<name>A0A914BX50_9BILA</name>
<dbReference type="GO" id="GO:0005886">
    <property type="term" value="C:plasma membrane"/>
    <property type="evidence" value="ECO:0007669"/>
    <property type="project" value="TreeGrafter"/>
</dbReference>
<organism evidence="10 11">
    <name type="scientific">Acrobeloides nanus</name>
    <dbReference type="NCBI Taxonomy" id="290746"/>
    <lineage>
        <taxon>Eukaryota</taxon>
        <taxon>Metazoa</taxon>
        <taxon>Ecdysozoa</taxon>
        <taxon>Nematoda</taxon>
        <taxon>Chromadorea</taxon>
        <taxon>Rhabditida</taxon>
        <taxon>Tylenchina</taxon>
        <taxon>Cephalobomorpha</taxon>
        <taxon>Cephaloboidea</taxon>
        <taxon>Cephalobidae</taxon>
        <taxon>Acrobeloides</taxon>
    </lineage>
</organism>
<dbReference type="SUPFAM" id="SSF81324">
    <property type="entry name" value="Voltage-gated potassium channels"/>
    <property type="match status" value="1"/>
</dbReference>
<reference evidence="11" key="1">
    <citation type="submission" date="2022-11" db="UniProtKB">
        <authorList>
            <consortium name="WormBaseParasite"/>
        </authorList>
    </citation>
    <scope>IDENTIFICATION</scope>
</reference>
<dbReference type="AlphaFoldDB" id="A0A914BX50"/>
<keyword evidence="4 8" id="KW-1133">Transmembrane helix</keyword>
<keyword evidence="2" id="KW-0813">Transport</keyword>
<feature type="transmembrane region" description="Helical" evidence="8">
    <location>
        <begin position="149"/>
        <end position="170"/>
    </location>
</feature>
<accession>A0A914BX50</accession>
<evidence type="ECO:0000256" key="8">
    <source>
        <dbReference type="SAM" id="Phobius"/>
    </source>
</evidence>
<evidence type="ECO:0000256" key="2">
    <source>
        <dbReference type="ARBA" id="ARBA00022448"/>
    </source>
</evidence>
<feature type="transmembrane region" description="Helical" evidence="8">
    <location>
        <begin position="95"/>
        <end position="114"/>
    </location>
</feature>
<keyword evidence="3 8" id="KW-0812">Transmembrane</keyword>
<feature type="transmembrane region" description="Helical" evidence="8">
    <location>
        <begin position="126"/>
        <end position="142"/>
    </location>
</feature>
<sequence>MEPIPAKAYVEFNLLSYRESLGFKEVNVNNTKWDIWGAIYYSLCIYTTIALWTIFTHTFGLLSKNIHHKTMFFNSGDKILVETDENEEDLLRFPLSFILFITVAWVLFSAYLFLQWESEWDFGTSLYFILISFTTIGFGDVITSRSDRVIIVGFLLLIGLSLISTLLTIIQKQIEALASGVKLNIDKEYLKALMDAGEDADGYYEDEKGDLEKQQGVPLLVRTKSKDPGALSLESVVKRMPIRSRIIYAAMSDDKKRQLAEHAETKARLVNKACQAVAKMKDGFCQSLVSTGEQTSQTFISTKSKACQTDPYILEPKLKRTKSEVSISL</sequence>
<keyword evidence="6 8" id="KW-0472">Membrane</keyword>
<dbReference type="Proteomes" id="UP000887540">
    <property type="component" value="Unplaced"/>
</dbReference>
<keyword evidence="10" id="KW-1185">Reference proteome</keyword>
<evidence type="ECO:0000256" key="3">
    <source>
        <dbReference type="ARBA" id="ARBA00022692"/>
    </source>
</evidence>
<dbReference type="InterPro" id="IPR013099">
    <property type="entry name" value="K_chnl_dom"/>
</dbReference>
<dbReference type="InterPro" id="IPR003280">
    <property type="entry name" value="2pore_dom_K_chnl"/>
</dbReference>
<evidence type="ECO:0000256" key="6">
    <source>
        <dbReference type="ARBA" id="ARBA00023136"/>
    </source>
</evidence>
<evidence type="ECO:0000313" key="10">
    <source>
        <dbReference type="Proteomes" id="UP000887540"/>
    </source>
</evidence>
<feature type="transmembrane region" description="Helical" evidence="8">
    <location>
        <begin position="38"/>
        <end position="62"/>
    </location>
</feature>
<evidence type="ECO:0000256" key="1">
    <source>
        <dbReference type="ARBA" id="ARBA00004141"/>
    </source>
</evidence>
<dbReference type="GO" id="GO:0015271">
    <property type="term" value="F:outward rectifier potassium channel activity"/>
    <property type="evidence" value="ECO:0007669"/>
    <property type="project" value="TreeGrafter"/>
</dbReference>
<keyword evidence="7" id="KW-0407">Ion channel</keyword>
<protein>
    <submittedName>
        <fullName evidence="11">Potassium channel domain-containing protein</fullName>
    </submittedName>
</protein>
<dbReference type="PANTHER" id="PTHR11003:SF345">
    <property type="entry name" value="TWIK FAMILY OF POTASSIUM CHANNELS PROTEIN 18"/>
    <property type="match status" value="1"/>
</dbReference>
<feature type="domain" description="Potassium channel" evidence="9">
    <location>
        <begin position="101"/>
        <end position="174"/>
    </location>
</feature>
<proteinExistence type="predicted"/>
<evidence type="ECO:0000259" key="9">
    <source>
        <dbReference type="Pfam" id="PF07885"/>
    </source>
</evidence>
<evidence type="ECO:0000256" key="5">
    <source>
        <dbReference type="ARBA" id="ARBA00023065"/>
    </source>
</evidence>